<keyword evidence="5" id="KW-1185">Reference proteome</keyword>
<sequence length="560" mass="61712">MRHALEKLNYANRSMKHKLVIYMAAMGLLLAAVLLVSLQIFGRINTPGEELSKSMSIQMEVFRSDMASLWRNVSGMSAHLSKDMTDILEDTLAEQGMTFSELDGNLDTISQVEEALLEPLCQYARQTDCSGAFVILEAAIGVSSGEADRSGLYVQRSNAEHLTGDLLLYRGMAEIGKAHGVMPHRKWSREFNTETLPDYRQCLADAATPVSSASCRTSALITLPGTSERAVLLTIPMVGEDGTVYGLCGFGVNQTYFAAHHKQPTGFQSVACLMASEGGVSNTLDSGGCLMTGGAGDYCYVPINDRLTLKPMRHGMTSMKCGDLSYVGITMDFTAAGGDSESRTLAVLIPAQDYRQLVVRSVWQTALLLFLLLFALCLACIVLSRRYLSPLLRDLRQLTEENRGDGQMRYSEFAAVSGSLRAQDEAHQETVSALESEKDAALRQSEFLQAQVEETQSQLETVQTDASRMAHAQKDDIDPEVYRIFVTGLDKLTSTERKIYEGYVAGMGPQEMSVQFSVKVSTIYSHTKSILRKTGLDSYRKVQQYAAILRQTQEEQENET</sequence>
<protein>
    <recommendedName>
        <fullName evidence="6">HTH luxR-type domain-containing protein</fullName>
    </recommendedName>
</protein>
<name>A0ABS6F581_9FIRM</name>
<evidence type="ECO:0000313" key="3">
    <source>
        <dbReference type="EMBL" id="MBU5625456.1"/>
    </source>
</evidence>
<organism evidence="3 5">
    <name type="scientific">Dysosmobacter acutus</name>
    <dbReference type="NCBI Taxonomy" id="2841504"/>
    <lineage>
        <taxon>Bacteria</taxon>
        <taxon>Bacillati</taxon>
        <taxon>Bacillota</taxon>
        <taxon>Clostridia</taxon>
        <taxon>Eubacteriales</taxon>
        <taxon>Oscillospiraceae</taxon>
        <taxon>Dysosmobacter</taxon>
    </lineage>
</organism>
<evidence type="ECO:0000313" key="4">
    <source>
        <dbReference type="EMBL" id="MBU5626399.1"/>
    </source>
</evidence>
<evidence type="ECO:0000313" key="5">
    <source>
        <dbReference type="Proteomes" id="UP000787672"/>
    </source>
</evidence>
<comment type="caution">
    <text evidence="3">The sequence shown here is derived from an EMBL/GenBank/DDBJ whole genome shotgun (WGS) entry which is preliminary data.</text>
</comment>
<proteinExistence type="predicted"/>
<evidence type="ECO:0008006" key="6">
    <source>
        <dbReference type="Google" id="ProtNLM"/>
    </source>
</evidence>
<gene>
    <name evidence="3" type="ORF">KQI82_00720</name>
    <name evidence="4" type="ORF">KQI82_05615</name>
</gene>
<keyword evidence="2" id="KW-1133">Transmembrane helix</keyword>
<feature type="transmembrane region" description="Helical" evidence="2">
    <location>
        <begin position="20"/>
        <end position="42"/>
    </location>
</feature>
<dbReference type="EMBL" id="JAHLQN010000001">
    <property type="protein sequence ID" value="MBU5625456.1"/>
    <property type="molecule type" value="Genomic_DNA"/>
</dbReference>
<feature type="coiled-coil region" evidence="1">
    <location>
        <begin position="431"/>
        <end position="465"/>
    </location>
</feature>
<dbReference type="EMBL" id="JAHLQN010000001">
    <property type="protein sequence ID" value="MBU5626399.1"/>
    <property type="molecule type" value="Genomic_DNA"/>
</dbReference>
<accession>A0ABS6F581</accession>
<keyword evidence="2" id="KW-0472">Membrane</keyword>
<keyword evidence="2" id="KW-0812">Transmembrane</keyword>
<keyword evidence="1" id="KW-0175">Coiled coil</keyword>
<reference evidence="3 5" key="1">
    <citation type="submission" date="2021-06" db="EMBL/GenBank/DDBJ databases">
        <authorList>
            <person name="Sun Q."/>
            <person name="Li D."/>
        </authorList>
    </citation>
    <scope>NUCLEOTIDE SEQUENCE [LARGE SCALE GENOMIC DNA]</scope>
    <source>
        <strain evidence="3 5">MSJ-2</strain>
    </source>
</reference>
<evidence type="ECO:0000256" key="2">
    <source>
        <dbReference type="SAM" id="Phobius"/>
    </source>
</evidence>
<feature type="transmembrane region" description="Helical" evidence="2">
    <location>
        <begin position="362"/>
        <end position="383"/>
    </location>
</feature>
<dbReference type="Proteomes" id="UP000787672">
    <property type="component" value="Unassembled WGS sequence"/>
</dbReference>
<dbReference type="RefSeq" id="WP_216557304.1">
    <property type="nucleotide sequence ID" value="NZ_JAHLQN010000001.1"/>
</dbReference>
<evidence type="ECO:0000256" key="1">
    <source>
        <dbReference type="SAM" id="Coils"/>
    </source>
</evidence>